<dbReference type="Gene3D" id="3.10.450.50">
    <property type="match status" value="1"/>
</dbReference>
<gene>
    <name evidence="3" type="ORF">CLV82_0878</name>
</gene>
<dbReference type="Pfam" id="PF00144">
    <property type="entry name" value="Beta-lactamase"/>
    <property type="match status" value="1"/>
</dbReference>
<evidence type="ECO:0000256" key="1">
    <source>
        <dbReference type="SAM" id="SignalP"/>
    </source>
</evidence>
<evidence type="ECO:0000313" key="4">
    <source>
        <dbReference type="Proteomes" id="UP000295468"/>
    </source>
</evidence>
<dbReference type="EMBL" id="SNYI01000001">
    <property type="protein sequence ID" value="TDQ33040.1"/>
    <property type="molecule type" value="Genomic_DNA"/>
</dbReference>
<keyword evidence="4" id="KW-1185">Reference proteome</keyword>
<dbReference type="Proteomes" id="UP000295468">
    <property type="component" value="Unassembled WGS sequence"/>
</dbReference>
<keyword evidence="1" id="KW-0732">Signal</keyword>
<feature type="signal peptide" evidence="1">
    <location>
        <begin position="1"/>
        <end position="21"/>
    </location>
</feature>
<feature type="chain" id="PRO_5020401999" evidence="1">
    <location>
        <begin position="22"/>
        <end position="487"/>
    </location>
</feature>
<dbReference type="SUPFAM" id="SSF56601">
    <property type="entry name" value="beta-lactamase/transpeptidase-like"/>
    <property type="match status" value="1"/>
</dbReference>
<dbReference type="InterPro" id="IPR050789">
    <property type="entry name" value="Diverse_Enzym_Activities"/>
</dbReference>
<evidence type="ECO:0000313" key="3">
    <source>
        <dbReference type="EMBL" id="TDQ33040.1"/>
    </source>
</evidence>
<dbReference type="SUPFAM" id="SSF54427">
    <property type="entry name" value="NTF2-like"/>
    <property type="match status" value="1"/>
</dbReference>
<name>A0A4R6TPI0_9FLAO</name>
<feature type="domain" description="Beta-lactamase-related" evidence="2">
    <location>
        <begin position="174"/>
        <end position="466"/>
    </location>
</feature>
<dbReference type="InterPro" id="IPR012338">
    <property type="entry name" value="Beta-lactam/transpept-like"/>
</dbReference>
<dbReference type="PANTHER" id="PTHR43283">
    <property type="entry name" value="BETA-LACTAMASE-RELATED"/>
    <property type="match status" value="1"/>
</dbReference>
<sequence length="487" mass="56460">MNQKFLFIITLLLTGFFNTIAQESHNSELFLELKAQDSIFFERSFNQCDLEYLQRNISDELRFYHDQGGMQDREQFLLNTEKNICSNPDLKPVRQVEPGSLEVYPLYRDGKLYGAVQHGKHNFYIREPGKEDRWTGIARFTHLWLRKDKSWILTEVLSYDHREPRPEEIETRKLNRLLQENNVPAVGLAIIEKRKLISTSVYGSLDGVIPAPPNTIFKVASLTKPVVALTTLRLIDQGKLDLDEPLYKYWVDPDLKEDKRYKKLTPRLVLSHQTGFPNWRYLDENNKLTFQFDPGTGYQYSGEGFEYLREAIENKLQKPIEDLAHELIFKPAGMTDTRFWWDDSMDESRYARNFDVAGELIPTNKYYEANAAANLLTTVTDYGRFLEYVINGAGLSTKLFREMTRKQAEVGETSYFGLGWEILTGFTQGEYALLHTGKDPGVSTLAIMFPESGNGYLIFMNGDNKDKIYETLLTQKLYLGNELWNSR</sequence>
<protein>
    <submittedName>
        <fullName evidence="3">CubicO group peptidase (Beta-lactamase class C family)</fullName>
    </submittedName>
</protein>
<evidence type="ECO:0000259" key="2">
    <source>
        <dbReference type="Pfam" id="PF00144"/>
    </source>
</evidence>
<dbReference type="RefSeq" id="WP_133643054.1">
    <property type="nucleotide sequence ID" value="NZ_SNYI01000001.1"/>
</dbReference>
<dbReference type="Gene3D" id="3.40.710.10">
    <property type="entry name" value="DD-peptidase/beta-lactamase superfamily"/>
    <property type="match status" value="1"/>
</dbReference>
<organism evidence="3 4">
    <name type="scientific">Zeaxanthinibacter enoshimensis</name>
    <dbReference type="NCBI Taxonomy" id="392009"/>
    <lineage>
        <taxon>Bacteria</taxon>
        <taxon>Pseudomonadati</taxon>
        <taxon>Bacteroidota</taxon>
        <taxon>Flavobacteriia</taxon>
        <taxon>Flavobacteriales</taxon>
        <taxon>Flavobacteriaceae</taxon>
        <taxon>Zeaxanthinibacter</taxon>
    </lineage>
</organism>
<reference evidence="3 4" key="1">
    <citation type="submission" date="2019-03" db="EMBL/GenBank/DDBJ databases">
        <title>Genomic Encyclopedia of Archaeal and Bacterial Type Strains, Phase II (KMG-II): from individual species to whole genera.</title>
        <authorList>
            <person name="Goeker M."/>
        </authorList>
    </citation>
    <scope>NUCLEOTIDE SEQUENCE [LARGE SCALE GENOMIC DNA]</scope>
    <source>
        <strain evidence="3 4">DSM 18435</strain>
    </source>
</reference>
<dbReference type="InterPro" id="IPR001466">
    <property type="entry name" value="Beta-lactam-related"/>
</dbReference>
<accession>A0A4R6TPI0</accession>
<proteinExistence type="predicted"/>
<dbReference type="InterPro" id="IPR032710">
    <property type="entry name" value="NTF2-like_dom_sf"/>
</dbReference>
<comment type="caution">
    <text evidence="3">The sequence shown here is derived from an EMBL/GenBank/DDBJ whole genome shotgun (WGS) entry which is preliminary data.</text>
</comment>
<dbReference type="OrthoDB" id="1357763at2"/>
<dbReference type="PANTHER" id="PTHR43283:SF18">
    <property type="match status" value="1"/>
</dbReference>
<dbReference type="AlphaFoldDB" id="A0A4R6TPI0"/>